<protein>
    <submittedName>
        <fullName evidence="5">Uncharacterized protein</fullName>
    </submittedName>
</protein>
<dbReference type="Gene3D" id="4.10.240.10">
    <property type="entry name" value="Zn(2)-C6 fungal-type DNA-binding domain"/>
    <property type="match status" value="2"/>
</dbReference>
<feature type="compositionally biased region" description="Low complexity" evidence="2">
    <location>
        <begin position="118"/>
        <end position="143"/>
    </location>
</feature>
<dbReference type="Pfam" id="PF00172">
    <property type="entry name" value="Zn_clus"/>
    <property type="match status" value="2"/>
</dbReference>
<feature type="compositionally biased region" description="Acidic residues" evidence="2">
    <location>
        <begin position="614"/>
        <end position="624"/>
    </location>
</feature>
<dbReference type="GO" id="GO:0008270">
    <property type="term" value="F:zinc ion binding"/>
    <property type="evidence" value="ECO:0007669"/>
    <property type="project" value="UniProtKB-KW"/>
</dbReference>
<evidence type="ECO:0000259" key="3">
    <source>
        <dbReference type="PROSITE" id="PS50048"/>
    </source>
</evidence>
<evidence type="ECO:0000256" key="1">
    <source>
        <dbReference type="PROSITE-ProRule" id="PRU00042"/>
    </source>
</evidence>
<dbReference type="AlphaFoldDB" id="A0AAD5T223"/>
<dbReference type="Proteomes" id="UP001211907">
    <property type="component" value="Unassembled WGS sequence"/>
</dbReference>
<keyword evidence="1" id="KW-0862">Zinc</keyword>
<dbReference type="GO" id="GO:0000981">
    <property type="term" value="F:DNA-binding transcription factor activity, RNA polymerase II-specific"/>
    <property type="evidence" value="ECO:0007669"/>
    <property type="project" value="InterPro"/>
</dbReference>
<feature type="region of interest" description="Disordered" evidence="2">
    <location>
        <begin position="26"/>
        <end position="58"/>
    </location>
</feature>
<feature type="compositionally biased region" description="Basic and acidic residues" evidence="2">
    <location>
        <begin position="583"/>
        <end position="613"/>
    </location>
</feature>
<feature type="compositionally biased region" description="Low complexity" evidence="2">
    <location>
        <begin position="26"/>
        <end position="56"/>
    </location>
</feature>
<feature type="domain" description="Zn(2)-C6 fungal-type" evidence="3">
    <location>
        <begin position="195"/>
        <end position="225"/>
    </location>
</feature>
<feature type="compositionally biased region" description="Low complexity" evidence="2">
    <location>
        <begin position="309"/>
        <end position="325"/>
    </location>
</feature>
<feature type="region of interest" description="Disordered" evidence="2">
    <location>
        <begin position="569"/>
        <end position="644"/>
    </location>
</feature>
<dbReference type="Gene3D" id="3.30.160.60">
    <property type="entry name" value="Classic Zinc Finger"/>
    <property type="match status" value="1"/>
</dbReference>
<dbReference type="InterPro" id="IPR036864">
    <property type="entry name" value="Zn2-C6_fun-type_DNA-bd_sf"/>
</dbReference>
<reference evidence="5" key="1">
    <citation type="submission" date="2020-05" db="EMBL/GenBank/DDBJ databases">
        <title>Phylogenomic resolution of chytrid fungi.</title>
        <authorList>
            <person name="Stajich J.E."/>
            <person name="Amses K."/>
            <person name="Simmons R."/>
            <person name="Seto K."/>
            <person name="Myers J."/>
            <person name="Bonds A."/>
            <person name="Quandt C.A."/>
            <person name="Barry K."/>
            <person name="Liu P."/>
            <person name="Grigoriev I."/>
            <person name="Longcore J.E."/>
            <person name="James T.Y."/>
        </authorList>
    </citation>
    <scope>NUCLEOTIDE SEQUENCE</scope>
    <source>
        <strain evidence="5">JEL0513</strain>
    </source>
</reference>
<feature type="region of interest" description="Disordered" evidence="2">
    <location>
        <begin position="309"/>
        <end position="343"/>
    </location>
</feature>
<keyword evidence="6" id="KW-1185">Reference proteome</keyword>
<dbReference type="PROSITE" id="PS50157">
    <property type="entry name" value="ZINC_FINGER_C2H2_2"/>
    <property type="match status" value="2"/>
</dbReference>
<accession>A0AAD5T223</accession>
<dbReference type="SUPFAM" id="SSF57667">
    <property type="entry name" value="beta-beta-alpha zinc fingers"/>
    <property type="match status" value="1"/>
</dbReference>
<feature type="domain" description="C2H2-type" evidence="4">
    <location>
        <begin position="490"/>
        <end position="517"/>
    </location>
</feature>
<feature type="domain" description="C2H2-type" evidence="4">
    <location>
        <begin position="538"/>
        <end position="568"/>
    </location>
</feature>
<dbReference type="PROSITE" id="PS00463">
    <property type="entry name" value="ZN2_CY6_FUNGAL_1"/>
    <property type="match status" value="1"/>
</dbReference>
<dbReference type="SMART" id="SM00355">
    <property type="entry name" value="ZnF_C2H2"/>
    <property type="match status" value="2"/>
</dbReference>
<dbReference type="InterPro" id="IPR013087">
    <property type="entry name" value="Znf_C2H2_type"/>
</dbReference>
<comment type="caution">
    <text evidence="5">The sequence shown here is derived from an EMBL/GenBank/DDBJ whole genome shotgun (WGS) entry which is preliminary data.</text>
</comment>
<feature type="region of interest" description="Disordered" evidence="2">
    <location>
        <begin position="113"/>
        <end position="144"/>
    </location>
</feature>
<dbReference type="SUPFAM" id="SSF57701">
    <property type="entry name" value="Zn2/Cys6 DNA-binding domain"/>
    <property type="match status" value="2"/>
</dbReference>
<gene>
    <name evidence="5" type="ORF">HK100_001964</name>
</gene>
<evidence type="ECO:0000256" key="2">
    <source>
        <dbReference type="SAM" id="MobiDB-lite"/>
    </source>
</evidence>
<evidence type="ECO:0000313" key="5">
    <source>
        <dbReference type="EMBL" id="KAJ3113493.1"/>
    </source>
</evidence>
<keyword evidence="1" id="KW-0479">Metal-binding</keyword>
<proteinExistence type="predicted"/>
<feature type="domain" description="Zn(2)-C6 fungal-type" evidence="3">
    <location>
        <begin position="145"/>
        <end position="175"/>
    </location>
</feature>
<organism evidence="5 6">
    <name type="scientific">Physocladia obscura</name>
    <dbReference type="NCBI Taxonomy" id="109957"/>
    <lineage>
        <taxon>Eukaryota</taxon>
        <taxon>Fungi</taxon>
        <taxon>Fungi incertae sedis</taxon>
        <taxon>Chytridiomycota</taxon>
        <taxon>Chytridiomycota incertae sedis</taxon>
        <taxon>Chytridiomycetes</taxon>
        <taxon>Chytridiales</taxon>
        <taxon>Chytriomycetaceae</taxon>
        <taxon>Physocladia</taxon>
    </lineage>
</organism>
<keyword evidence="1" id="KW-0863">Zinc-finger</keyword>
<dbReference type="CDD" id="cd00067">
    <property type="entry name" value="GAL4"/>
    <property type="match status" value="2"/>
</dbReference>
<name>A0AAD5T223_9FUNG</name>
<dbReference type="InterPro" id="IPR036236">
    <property type="entry name" value="Znf_C2H2_sf"/>
</dbReference>
<evidence type="ECO:0000259" key="4">
    <source>
        <dbReference type="PROSITE" id="PS50157"/>
    </source>
</evidence>
<dbReference type="PROSITE" id="PS50048">
    <property type="entry name" value="ZN2_CY6_FUNGAL_2"/>
    <property type="match status" value="2"/>
</dbReference>
<dbReference type="PROSITE" id="PS00028">
    <property type="entry name" value="ZINC_FINGER_C2H2_1"/>
    <property type="match status" value="2"/>
</dbReference>
<dbReference type="SMART" id="SM00066">
    <property type="entry name" value="GAL4"/>
    <property type="match status" value="2"/>
</dbReference>
<dbReference type="EMBL" id="JADGJH010001443">
    <property type="protein sequence ID" value="KAJ3113493.1"/>
    <property type="molecule type" value="Genomic_DNA"/>
</dbReference>
<dbReference type="InterPro" id="IPR001138">
    <property type="entry name" value="Zn2Cys6_DnaBD"/>
</dbReference>
<feature type="compositionally biased region" description="Polar residues" evidence="2">
    <location>
        <begin position="627"/>
        <end position="638"/>
    </location>
</feature>
<evidence type="ECO:0000313" key="6">
    <source>
        <dbReference type="Proteomes" id="UP001211907"/>
    </source>
</evidence>
<sequence>MNSTSGANRETETEVETETMRAAVAMLSLAEPSSSSSKSNSPSPSSDEAASPLPASNTLSPIINYVSNVYYNTYSLPDSSPVVSVSVSEGLSARNNNNFATHAHNFVTNSARSSIDIDTNPRTSTDTTTNSTTGSTGTSTRRPLPCESCRTQRKRCSTDRPSCVRCREKNILCQYNHLAKKLDPDAQQVSKRALACISCHFKKIKCSMERPECLNCKNRGQICQYFITLSELPPIPPAPIPSSPTTDVVPVNHDYQPPFSGNNSAMSDFHTPMSPLIRTLTSSSLSYAFSPISANELPFEHSNNSTYTMTRAHTTPTPTTITTATSIYEPEPRPSTSSTSSSISYASTTSFTSSASSSIPSVSNQSKYRFSGLRGRSQSVWATVSSALVRNPLSSAPRSSPIPSFSTSNQQQQFPYQVHQYQSQYQKYKTKKDAKLAHAALADLQGVAPNPTNLGALVVSRLPKLATGTQKQLKSGKLWIMNPETGEKGYFCPSCLKEYSTSNGLKYHLAQHNDPTDFPDGYYFRNKAPESIDLLGAFSCLVNGCGKTYNSLGGLKYHQLKVHHHDSSTATAGAIGGGVDSAINDRSDGKEEWRRNGIDMSRDDNGGDVRMDVSDEEYDHEDDVTGVRSSSTLSTSTHADVEMF</sequence>